<feature type="repeat" description="WD" evidence="3">
    <location>
        <begin position="420"/>
        <end position="462"/>
    </location>
</feature>
<feature type="compositionally biased region" description="Acidic residues" evidence="4">
    <location>
        <begin position="72"/>
        <end position="86"/>
    </location>
</feature>
<sequence length="581" mass="62851">MPASTASPASRKRQAEEDAGAQGAPAQRNGKQKASDASIEEDDEGMGEFEDEFEDEIVMDDDDGAEVIYAPDSDEEVEDEDDEDGDAPMIDGVRVHKKLQQLDEDDEDETQPQTQETQVYIPGTHKLEEGQTLEPDQSAYEMLHRLNVTWPCLSFDILADHLGSERRKFPHTSYFVAGTQADIASKNEIMIMKASQMYRTQNDGADSDDEDDDANSDDLDDDAILEYRSIPHTGGINRVRAALTSTPSSSSLEPCLDPYPVAVWSELGKVGIYDVRPFFNALDRPAGAQALIGAEKKKAERPMFTVEAHRGVEGYAMDWAGIVGGGASSGTGAGAGTGAGSKTGSLRLLTGDLHSKIFLTTATQTGFTTSPNAFNSHTSSVEDLQWSPAEPTVFASCSADRSIRIWDVRVKSRQSVLAVEAAHEQDVNVISWNQLTDYLLVSGGDEGGLNVWDLRSMASAKPAAGSGKKAAAAKAPTPVAAFQWHTAPISSVEWHPTEDSVFAASGRDDQVTLWDLSVELDDEEEGSGKVSGPDGREVPDQLLFCHHGASEIKEVHWHKQIPGMLMSTSADGFHLFKTISV</sequence>
<evidence type="ECO:0000313" key="7">
    <source>
        <dbReference type="Proteomes" id="UP001176521"/>
    </source>
</evidence>
<organism evidence="6 7">
    <name type="scientific">Tilletia horrida</name>
    <dbReference type="NCBI Taxonomy" id="155126"/>
    <lineage>
        <taxon>Eukaryota</taxon>
        <taxon>Fungi</taxon>
        <taxon>Dikarya</taxon>
        <taxon>Basidiomycota</taxon>
        <taxon>Ustilaginomycotina</taxon>
        <taxon>Exobasidiomycetes</taxon>
        <taxon>Tilletiales</taxon>
        <taxon>Tilletiaceae</taxon>
        <taxon>Tilletia</taxon>
    </lineage>
</organism>
<name>A0AAN6GFH0_9BASI</name>
<dbReference type="InterPro" id="IPR036322">
    <property type="entry name" value="WD40_repeat_dom_sf"/>
</dbReference>
<evidence type="ECO:0000256" key="1">
    <source>
        <dbReference type="ARBA" id="ARBA00022574"/>
    </source>
</evidence>
<dbReference type="Proteomes" id="UP001176521">
    <property type="component" value="Unassembled WGS sequence"/>
</dbReference>
<keyword evidence="7" id="KW-1185">Reference proteome</keyword>
<dbReference type="PROSITE" id="PS50082">
    <property type="entry name" value="WD_REPEATS_2"/>
    <property type="match status" value="3"/>
</dbReference>
<feature type="region of interest" description="Disordered" evidence="4">
    <location>
        <begin position="1"/>
        <end position="126"/>
    </location>
</feature>
<dbReference type="InterPro" id="IPR051972">
    <property type="entry name" value="Glutamate-rich_WD_repeat"/>
</dbReference>
<dbReference type="GO" id="GO:0042254">
    <property type="term" value="P:ribosome biogenesis"/>
    <property type="evidence" value="ECO:0007669"/>
    <property type="project" value="TreeGrafter"/>
</dbReference>
<dbReference type="Gene3D" id="2.130.10.10">
    <property type="entry name" value="YVTN repeat-like/Quinoprotein amine dehydrogenase"/>
    <property type="match status" value="1"/>
</dbReference>
<feature type="region of interest" description="Disordered" evidence="4">
    <location>
        <begin position="200"/>
        <end position="219"/>
    </location>
</feature>
<dbReference type="Pfam" id="PF12265">
    <property type="entry name" value="CAF1C_H4-bd"/>
    <property type="match status" value="1"/>
</dbReference>
<feature type="repeat" description="WD" evidence="3">
    <location>
        <begin position="374"/>
        <end position="416"/>
    </location>
</feature>
<dbReference type="PROSITE" id="PS50294">
    <property type="entry name" value="WD_REPEATS_REGION"/>
    <property type="match status" value="3"/>
</dbReference>
<evidence type="ECO:0000256" key="2">
    <source>
        <dbReference type="ARBA" id="ARBA00022737"/>
    </source>
</evidence>
<dbReference type="GO" id="GO:0005730">
    <property type="term" value="C:nucleolus"/>
    <property type="evidence" value="ECO:0007669"/>
    <property type="project" value="TreeGrafter"/>
</dbReference>
<dbReference type="AlphaFoldDB" id="A0AAN6GFH0"/>
<feature type="compositionally biased region" description="Acidic residues" evidence="4">
    <location>
        <begin position="205"/>
        <end position="219"/>
    </location>
</feature>
<keyword evidence="2" id="KW-0677">Repeat</keyword>
<protein>
    <submittedName>
        <fullName evidence="6">Ribosome assembly protein rrb1</fullName>
    </submittedName>
</protein>
<evidence type="ECO:0000256" key="4">
    <source>
        <dbReference type="SAM" id="MobiDB-lite"/>
    </source>
</evidence>
<dbReference type="InterPro" id="IPR001680">
    <property type="entry name" value="WD40_rpt"/>
</dbReference>
<comment type="caution">
    <text evidence="6">The sequence shown here is derived from an EMBL/GenBank/DDBJ whole genome shotgun (WGS) entry which is preliminary data.</text>
</comment>
<feature type="repeat" description="WD" evidence="3">
    <location>
        <begin position="482"/>
        <end position="517"/>
    </location>
</feature>
<evidence type="ECO:0000259" key="5">
    <source>
        <dbReference type="Pfam" id="PF12265"/>
    </source>
</evidence>
<gene>
    <name evidence="6" type="primary">rrb1</name>
    <name evidence="6" type="ORF">OC842_001217</name>
</gene>
<feature type="domain" description="Histone-binding protein RBBP4-like N-terminal" evidence="5">
    <location>
        <begin position="132"/>
        <end position="197"/>
    </location>
</feature>
<dbReference type="PANTHER" id="PTHR45903">
    <property type="entry name" value="GLUTAMATE-RICH WD REPEAT-CONTAINING PROTEIN 1"/>
    <property type="match status" value="1"/>
</dbReference>
<dbReference type="SMART" id="SM00320">
    <property type="entry name" value="WD40"/>
    <property type="match status" value="4"/>
</dbReference>
<feature type="compositionally biased region" description="Acidic residues" evidence="4">
    <location>
        <begin position="38"/>
        <end position="65"/>
    </location>
</feature>
<dbReference type="PANTHER" id="PTHR45903:SF1">
    <property type="entry name" value="GLUTAMATE-RICH WD REPEAT-CONTAINING PROTEIN 1"/>
    <property type="match status" value="1"/>
</dbReference>
<dbReference type="InterPro" id="IPR015943">
    <property type="entry name" value="WD40/YVTN_repeat-like_dom_sf"/>
</dbReference>
<dbReference type="Pfam" id="PF00400">
    <property type="entry name" value="WD40"/>
    <property type="match status" value="3"/>
</dbReference>
<dbReference type="InterPro" id="IPR022052">
    <property type="entry name" value="Histone-bd_RBBP4-like_N"/>
</dbReference>
<accession>A0AAN6GFH0</accession>
<dbReference type="EMBL" id="JAPDMQ010000041">
    <property type="protein sequence ID" value="KAK0538694.1"/>
    <property type="molecule type" value="Genomic_DNA"/>
</dbReference>
<evidence type="ECO:0000256" key="3">
    <source>
        <dbReference type="PROSITE-ProRule" id="PRU00221"/>
    </source>
</evidence>
<proteinExistence type="predicted"/>
<dbReference type="SUPFAM" id="SSF50978">
    <property type="entry name" value="WD40 repeat-like"/>
    <property type="match status" value="1"/>
</dbReference>
<keyword evidence="1 3" id="KW-0853">WD repeat</keyword>
<evidence type="ECO:0000313" key="6">
    <source>
        <dbReference type="EMBL" id="KAK0538694.1"/>
    </source>
</evidence>
<reference evidence="6" key="1">
    <citation type="journal article" date="2023" name="PhytoFront">
        <title>Draft Genome Resources of Seven Strains of Tilletia horrida, Causal Agent of Kernel Smut of Rice.</title>
        <authorList>
            <person name="Khanal S."/>
            <person name="Antony Babu S."/>
            <person name="Zhou X.G."/>
        </authorList>
    </citation>
    <scope>NUCLEOTIDE SEQUENCE</scope>
    <source>
        <strain evidence="6">TX3</strain>
    </source>
</reference>